<keyword evidence="2" id="KW-1185">Reference proteome</keyword>
<protein>
    <submittedName>
        <fullName evidence="1">Sugar ABC transporter permease</fullName>
    </submittedName>
</protein>
<gene>
    <name evidence="1" type="ORF">JHL16_30220</name>
</gene>
<dbReference type="Proteomes" id="UP000616151">
    <property type="component" value="Unassembled WGS sequence"/>
</dbReference>
<evidence type="ECO:0000313" key="2">
    <source>
        <dbReference type="Proteomes" id="UP000616151"/>
    </source>
</evidence>
<evidence type="ECO:0000313" key="1">
    <source>
        <dbReference type="EMBL" id="MBK1870680.1"/>
    </source>
</evidence>
<reference evidence="1" key="1">
    <citation type="submission" date="2021-01" db="EMBL/GenBank/DDBJ databases">
        <authorList>
            <person name="Sun Q."/>
        </authorList>
    </citation>
    <scope>NUCLEOTIDE SEQUENCE</scope>
    <source>
        <strain evidence="1">YIM B02566</strain>
    </source>
</reference>
<comment type="caution">
    <text evidence="1">The sequence shown here is derived from an EMBL/GenBank/DDBJ whole genome shotgun (WGS) entry which is preliminary data.</text>
</comment>
<organism evidence="1 2">
    <name type="scientific">Taklimakanibacter albus</name>
    <dbReference type="NCBI Taxonomy" id="2800327"/>
    <lineage>
        <taxon>Bacteria</taxon>
        <taxon>Pseudomonadati</taxon>
        <taxon>Pseudomonadota</taxon>
        <taxon>Alphaproteobacteria</taxon>
        <taxon>Hyphomicrobiales</taxon>
        <taxon>Aestuariivirgaceae</taxon>
        <taxon>Taklimakanibacter</taxon>
    </lineage>
</organism>
<proteinExistence type="predicted"/>
<sequence>MKRRIPILFLLPAAAVLFLIAAYPVGFGLWAGLHQWNWALGQAESWSFIGLDNYAQVFANKAFWNSIKVTITFTAIAVTLQLILGLGIAILLHNNMRASWFFRSAVVFPLMVSDIVAAVIFSTILDPNLGILNYALSVVGLPGPNWIGNPNLVIITLSLVDTWWQTGNIILILLAGMTSIPQDRIDMASIDGASGWRMFFHITLPALKPFILVALVFRTIDALRVFALAWAITKGGPLRATEVSQLYIFKQGIGGAYNMGYASAAATVFAIFVGLVAGIYLLAMRRAPA</sequence>
<dbReference type="EMBL" id="JAENHL010000008">
    <property type="protein sequence ID" value="MBK1870680.1"/>
    <property type="molecule type" value="Genomic_DNA"/>
</dbReference>
<name>A0ACC5RDD6_9HYPH</name>
<accession>A0ACC5RDD6</accession>